<dbReference type="GO" id="GO:0000994">
    <property type="term" value="F:RNA polymerase III core binding"/>
    <property type="evidence" value="ECO:0007669"/>
    <property type="project" value="TreeGrafter"/>
</dbReference>
<accession>A0A1Y1U651</accession>
<evidence type="ECO:0000313" key="3">
    <source>
        <dbReference type="Proteomes" id="UP000193218"/>
    </source>
</evidence>
<dbReference type="Pfam" id="PF09174">
    <property type="entry name" value="Maf1"/>
    <property type="match status" value="1"/>
</dbReference>
<gene>
    <name evidence="2" type="ORF">BD324DRAFT_275961</name>
</gene>
<dbReference type="InterPro" id="IPR038564">
    <property type="entry name" value="Maf1_sf"/>
</dbReference>
<feature type="compositionally biased region" description="Basic and acidic residues" evidence="1">
    <location>
        <begin position="491"/>
        <end position="500"/>
    </location>
</feature>
<name>A0A1Y1U651_9TREE</name>
<feature type="compositionally biased region" description="Basic residues" evidence="1">
    <location>
        <begin position="365"/>
        <end position="384"/>
    </location>
</feature>
<feature type="compositionally biased region" description="Gly residues" evidence="1">
    <location>
        <begin position="460"/>
        <end position="473"/>
    </location>
</feature>
<dbReference type="AlphaFoldDB" id="A0A1Y1U651"/>
<sequence>MKYLDNPLLLHLSNSLSNIRTPETRIYVRFEAYSVKPMRQERRMYKEMEEAYMSGQEEMEEMSFSPEMREAGLSSCFGRLDEKESRKVHFLLVSTLNSAFPDNDFHSLQPSQFTRERSAAEVLSTVTTSLLGPGAGAAPMIFSSLGVSPPQTGTSAPAAGPSSLPNQSGSPSNLSSGPSTNLPNPHIYRVLNDVVPLEECEVYSWFPEPEYDPHLDAEDGEITEDGMDSDSESSDGSPLLDGIPSTLDIDMEAETPASWGAGGMDLDDVPESPIVPQTVQEGLADADRELRRKKRRGGLLWSQNYFFYAKRTKRILFLTCWCRRRPSQVQAPPIEDGTSFPLPISSSFGSTPALTPQVGTQTRSSRSHRVHNRSNARPTRRSKLTIRDPRAEREASTIPIRGMETPRPRVQPATPRLASSAPSLISALSPQAALAKMSVGGFRPKQTPARAAMNATGTRVTGGGGGGGGGGGMTPRTATATTLPPSTGVENENRIRREGSKSSTPGGGTLMGMGTNVVDSVPGTKGKRVKV</sequence>
<feature type="region of interest" description="Disordered" evidence="1">
    <location>
        <begin position="208"/>
        <end position="241"/>
    </location>
</feature>
<keyword evidence="3" id="KW-1185">Reference proteome</keyword>
<dbReference type="GO" id="GO:0016480">
    <property type="term" value="P:negative regulation of transcription by RNA polymerase III"/>
    <property type="evidence" value="ECO:0007669"/>
    <property type="project" value="InterPro"/>
</dbReference>
<evidence type="ECO:0000313" key="2">
    <source>
        <dbReference type="EMBL" id="ORX33498.1"/>
    </source>
</evidence>
<feature type="compositionally biased region" description="Polar residues" evidence="1">
    <location>
        <begin position="345"/>
        <end position="362"/>
    </location>
</feature>
<dbReference type="InParanoid" id="A0A1Y1U651"/>
<dbReference type="GO" id="GO:0005634">
    <property type="term" value="C:nucleus"/>
    <property type="evidence" value="ECO:0007669"/>
    <property type="project" value="TreeGrafter"/>
</dbReference>
<dbReference type="EMBL" id="NBSH01000020">
    <property type="protein sequence ID" value="ORX33498.1"/>
    <property type="molecule type" value="Genomic_DNA"/>
</dbReference>
<proteinExistence type="predicted"/>
<dbReference type="PANTHER" id="PTHR22504:SF0">
    <property type="entry name" value="REPRESSOR OF RNA POLYMERASE III TRANSCRIPTION MAF1 HOMOLOG"/>
    <property type="match status" value="1"/>
</dbReference>
<dbReference type="PANTHER" id="PTHR22504">
    <property type="entry name" value="REPRESSOR OF RNA POLYMERASE III TRANSCRIPTION MAF1"/>
    <property type="match status" value="1"/>
</dbReference>
<evidence type="ECO:0000256" key="1">
    <source>
        <dbReference type="SAM" id="MobiDB-lite"/>
    </source>
</evidence>
<dbReference type="GeneID" id="33554161"/>
<feature type="compositionally biased region" description="Basic and acidic residues" evidence="1">
    <location>
        <begin position="385"/>
        <end position="395"/>
    </location>
</feature>
<dbReference type="Gene3D" id="3.40.1000.50">
    <property type="entry name" value="Repressor of RNA polymerase III transcription Maf1"/>
    <property type="match status" value="1"/>
</dbReference>
<feature type="compositionally biased region" description="Low complexity" evidence="1">
    <location>
        <begin position="474"/>
        <end position="488"/>
    </location>
</feature>
<feature type="region of interest" description="Disordered" evidence="1">
    <location>
        <begin position="148"/>
        <end position="182"/>
    </location>
</feature>
<dbReference type="Proteomes" id="UP000193218">
    <property type="component" value="Unassembled WGS sequence"/>
</dbReference>
<dbReference type="RefSeq" id="XP_021867825.1">
    <property type="nucleotide sequence ID" value="XM_022012353.1"/>
</dbReference>
<comment type="caution">
    <text evidence="2">The sequence shown here is derived from an EMBL/GenBank/DDBJ whole genome shotgun (WGS) entry which is preliminary data.</text>
</comment>
<dbReference type="InterPro" id="IPR015257">
    <property type="entry name" value="Maf1"/>
</dbReference>
<feature type="compositionally biased region" description="Acidic residues" evidence="1">
    <location>
        <begin position="218"/>
        <end position="233"/>
    </location>
</feature>
<feature type="region of interest" description="Disordered" evidence="1">
    <location>
        <begin position="345"/>
        <end position="415"/>
    </location>
</feature>
<protein>
    <submittedName>
        <fullName evidence="2">Maf1 regulator-domain-containing protein</fullName>
    </submittedName>
</protein>
<feature type="compositionally biased region" description="Low complexity" evidence="1">
    <location>
        <begin position="160"/>
        <end position="182"/>
    </location>
</feature>
<organism evidence="2 3">
    <name type="scientific">Kockovaella imperatae</name>
    <dbReference type="NCBI Taxonomy" id="4999"/>
    <lineage>
        <taxon>Eukaryota</taxon>
        <taxon>Fungi</taxon>
        <taxon>Dikarya</taxon>
        <taxon>Basidiomycota</taxon>
        <taxon>Agaricomycotina</taxon>
        <taxon>Tremellomycetes</taxon>
        <taxon>Tremellales</taxon>
        <taxon>Cuniculitremaceae</taxon>
        <taxon>Kockovaella</taxon>
    </lineage>
</organism>
<dbReference type="OrthoDB" id="277029at2759"/>
<reference evidence="2 3" key="1">
    <citation type="submission" date="2017-03" db="EMBL/GenBank/DDBJ databases">
        <title>Widespread Adenine N6-methylation of Active Genes in Fungi.</title>
        <authorList>
            <consortium name="DOE Joint Genome Institute"/>
            <person name="Mondo S.J."/>
            <person name="Dannebaum R.O."/>
            <person name="Kuo R.C."/>
            <person name="Louie K.B."/>
            <person name="Bewick A.J."/>
            <person name="Labutti K."/>
            <person name="Haridas S."/>
            <person name="Kuo A."/>
            <person name="Salamov A."/>
            <person name="Ahrendt S.R."/>
            <person name="Lau R."/>
            <person name="Bowen B.P."/>
            <person name="Lipzen A."/>
            <person name="Sullivan W."/>
            <person name="Andreopoulos W.B."/>
            <person name="Clum A."/>
            <person name="Lindquist E."/>
            <person name="Daum C."/>
            <person name="Northen T.R."/>
            <person name="Ramamoorthy G."/>
            <person name="Schmitz R.J."/>
            <person name="Gryganskyi A."/>
            <person name="Culley D."/>
            <person name="Magnuson J."/>
            <person name="James T.Y."/>
            <person name="O'Malley M.A."/>
            <person name="Stajich J.E."/>
            <person name="Spatafora J.W."/>
            <person name="Visel A."/>
            <person name="Grigoriev I.V."/>
        </authorList>
    </citation>
    <scope>NUCLEOTIDE SEQUENCE [LARGE SCALE GENOMIC DNA]</scope>
    <source>
        <strain evidence="2 3">NRRL Y-17943</strain>
    </source>
</reference>
<dbReference type="STRING" id="4999.A0A1Y1U651"/>
<feature type="region of interest" description="Disordered" evidence="1">
    <location>
        <begin position="451"/>
        <end position="531"/>
    </location>
</feature>